<reference evidence="3 4" key="1">
    <citation type="submission" date="2014-05" db="EMBL/GenBank/DDBJ databases">
        <title>Draft genome sequence of a rare smut relative, Tilletiaria anomala UBC 951.</title>
        <authorList>
            <consortium name="DOE Joint Genome Institute"/>
            <person name="Toome M."/>
            <person name="Kuo A."/>
            <person name="Henrissat B."/>
            <person name="Lipzen A."/>
            <person name="Tritt A."/>
            <person name="Yoshinaga Y."/>
            <person name="Zane M."/>
            <person name="Barry K."/>
            <person name="Grigoriev I.V."/>
            <person name="Spatafora J.W."/>
            <person name="Aimea M.C."/>
        </authorList>
    </citation>
    <scope>NUCLEOTIDE SEQUENCE [LARGE SCALE GENOMIC DNA]</scope>
    <source>
        <strain evidence="3 4">UBC 951</strain>
    </source>
</reference>
<dbReference type="EMBL" id="JMSN01000026">
    <property type="protein sequence ID" value="KDN48196.1"/>
    <property type="molecule type" value="Genomic_DNA"/>
</dbReference>
<comment type="caution">
    <text evidence="3">The sequence shown here is derived from an EMBL/GenBank/DDBJ whole genome shotgun (WGS) entry which is preliminary data.</text>
</comment>
<gene>
    <name evidence="3" type="ORF">K437DRAFT_88015</name>
</gene>
<proteinExistence type="predicted"/>
<protein>
    <submittedName>
        <fullName evidence="3">Uncharacterized protein</fullName>
    </submittedName>
</protein>
<feature type="region of interest" description="Disordered" evidence="1">
    <location>
        <begin position="818"/>
        <end position="841"/>
    </location>
</feature>
<keyword evidence="2" id="KW-1133">Transmembrane helix</keyword>
<feature type="region of interest" description="Disordered" evidence="1">
    <location>
        <begin position="1"/>
        <end position="67"/>
    </location>
</feature>
<dbReference type="HOGENOM" id="CLU_337421_0_0_1"/>
<feature type="region of interest" description="Disordered" evidence="1">
    <location>
        <begin position="480"/>
        <end position="499"/>
    </location>
</feature>
<dbReference type="OrthoDB" id="2552394at2759"/>
<feature type="compositionally biased region" description="Polar residues" evidence="1">
    <location>
        <begin position="665"/>
        <end position="680"/>
    </location>
</feature>
<sequence length="902" mass="93865">MEGRQSRAASARVAELGRSDRKTIPLRDALAAGERRGESSASAFASSKRNPFSKSLATQPVLSSPPTYASSRFAALTPNQGRVDKGKHRALPLGDDTGDGIEVDIDAGESPSSSWPALSDRIVPRQSGTGPDDAGTADFTLSVTQATMCQYVNITFDPSRGTGPFNVVVAFSNFFPYQFQIPDDYAPKHQGLWNYRFLVPDFGNSSTNVIVALTDKENLMSNSSSAQTVQPRTSARGECPDPRMPADFIFFPTGTPQQCKDYLVTWEGAWVPPMTMFILPENQPPISIPLPDNPLFKQQGSGSTNVTLPLRAGTSFFFTMTDTGKHVTGGVSQRNVVGLDENLVSNTCLGNAYNTNNGSSGVDDKVPRPTTTVPIAGATGLPYSYVTASTATLTRATKGDVTLVTFIATQTVVQGTPLPGWGSSKLPSDSANGSSGGRRLSKHLLGIIISLVIVAVVAAAAAQIVWSLCRKRTARRRRQAVTKWDVPSSKPADPTAPIHRGIFTGTCEYRGSFATLHSTHASSLADGNGAVNGNRNVTGNVSIDLGASATAAGLASSRGEVIAYGPLDRHGPQQRSRDDSEETELQDLSSPSSTPLARGASRHAARGAAAPPLLLAGNDGTDSWLHFFNASTGSGTGTGARASVGGGSASQQRSSAYAASDCGAFTSQDNAPTGSTSPRQTGKPGERAGPGTTYRFPYAYAPTGMGSPIWPSSPSAGAVGMYPSNSTTGLSATTRSPLLQNHAQSMGPSRSTSSSGGGGGSSGNGTRFVQHTDAGLLMDDNIDAEDAIVDLPPQYDTISNMPAARGDLRAQNQALLVQMPSGQPGGGASSPSGPVTSSDMAADRSAAAYSSGLVNPDLLAALESSGTIGSDLSSFARGRPLLEQLAGPEEDENEFWTSAPAR</sequence>
<feature type="compositionally biased region" description="Low complexity" evidence="1">
    <location>
        <begin position="829"/>
        <end position="841"/>
    </location>
</feature>
<dbReference type="InParanoid" id="A0A066W390"/>
<accession>A0A066W390</accession>
<dbReference type="GeneID" id="25267909"/>
<dbReference type="AlphaFoldDB" id="A0A066W390"/>
<evidence type="ECO:0000256" key="1">
    <source>
        <dbReference type="SAM" id="MobiDB-lite"/>
    </source>
</evidence>
<name>A0A066W390_TILAU</name>
<feature type="compositionally biased region" description="Polar residues" evidence="1">
    <location>
        <begin position="586"/>
        <end position="595"/>
    </location>
</feature>
<feature type="region of interest" description="Disordered" evidence="1">
    <location>
        <begin position="883"/>
        <end position="902"/>
    </location>
</feature>
<feature type="region of interest" description="Disordered" evidence="1">
    <location>
        <begin position="79"/>
        <end position="101"/>
    </location>
</feature>
<keyword evidence="2" id="KW-0812">Transmembrane</keyword>
<feature type="compositionally biased region" description="Basic and acidic residues" evidence="1">
    <location>
        <begin position="15"/>
        <end position="25"/>
    </location>
</feature>
<feature type="region of interest" description="Disordered" evidence="1">
    <location>
        <begin position="741"/>
        <end position="768"/>
    </location>
</feature>
<evidence type="ECO:0000313" key="4">
    <source>
        <dbReference type="Proteomes" id="UP000027361"/>
    </source>
</evidence>
<dbReference type="Proteomes" id="UP000027361">
    <property type="component" value="Unassembled WGS sequence"/>
</dbReference>
<evidence type="ECO:0000313" key="3">
    <source>
        <dbReference type="EMBL" id="KDN48196.1"/>
    </source>
</evidence>
<feature type="compositionally biased region" description="Basic and acidic residues" evidence="1">
    <location>
        <begin position="567"/>
        <end position="578"/>
    </location>
</feature>
<feature type="region of interest" description="Disordered" evidence="1">
    <location>
        <begin position="563"/>
        <end position="605"/>
    </location>
</feature>
<keyword evidence="2" id="KW-0472">Membrane</keyword>
<dbReference type="OMA" id="PPQYDTI"/>
<feature type="transmembrane region" description="Helical" evidence="2">
    <location>
        <begin position="444"/>
        <end position="469"/>
    </location>
</feature>
<keyword evidence="4" id="KW-1185">Reference proteome</keyword>
<feature type="compositionally biased region" description="Polar residues" evidence="1">
    <location>
        <begin position="39"/>
        <end position="67"/>
    </location>
</feature>
<feature type="region of interest" description="Disordered" evidence="1">
    <location>
        <begin position="663"/>
        <end position="694"/>
    </location>
</feature>
<dbReference type="RefSeq" id="XP_013244044.1">
    <property type="nucleotide sequence ID" value="XM_013388590.1"/>
</dbReference>
<organism evidence="3 4">
    <name type="scientific">Tilletiaria anomala (strain ATCC 24038 / CBS 436.72 / UBC 951)</name>
    <dbReference type="NCBI Taxonomy" id="1037660"/>
    <lineage>
        <taxon>Eukaryota</taxon>
        <taxon>Fungi</taxon>
        <taxon>Dikarya</taxon>
        <taxon>Basidiomycota</taxon>
        <taxon>Ustilaginomycotina</taxon>
        <taxon>Exobasidiomycetes</taxon>
        <taxon>Georgefischeriales</taxon>
        <taxon>Tilletiariaceae</taxon>
        <taxon>Tilletiaria</taxon>
    </lineage>
</organism>
<evidence type="ECO:0000256" key="2">
    <source>
        <dbReference type="SAM" id="Phobius"/>
    </source>
</evidence>
<feature type="compositionally biased region" description="Low complexity" evidence="1">
    <location>
        <begin position="745"/>
        <end position="754"/>
    </location>
</feature>
<dbReference type="STRING" id="1037660.A0A066W390"/>